<evidence type="ECO:0000256" key="7">
    <source>
        <dbReference type="ARBA" id="ARBA00040154"/>
    </source>
</evidence>
<dbReference type="OMA" id="IIVWSCF"/>
<feature type="compositionally biased region" description="Acidic residues" evidence="9">
    <location>
        <begin position="1051"/>
        <end position="1063"/>
    </location>
</feature>
<dbReference type="InterPro" id="IPR051973">
    <property type="entry name" value="tRNA_Anticodon_Mtase-Reg"/>
</dbReference>
<feature type="region of interest" description="Disordered" evidence="9">
    <location>
        <begin position="999"/>
        <end position="1070"/>
    </location>
</feature>
<feature type="compositionally biased region" description="Polar residues" evidence="9">
    <location>
        <begin position="1000"/>
        <end position="1012"/>
    </location>
</feature>
<dbReference type="Pfam" id="PF00400">
    <property type="entry name" value="WD40"/>
    <property type="match status" value="3"/>
</dbReference>
<dbReference type="InterPro" id="IPR036322">
    <property type="entry name" value="WD40_repeat_dom_sf"/>
</dbReference>
<dbReference type="PROSITE" id="PS00678">
    <property type="entry name" value="WD_REPEATS_1"/>
    <property type="match status" value="1"/>
</dbReference>
<dbReference type="InterPro" id="IPR015943">
    <property type="entry name" value="WD40/YVTN_repeat-like_dom_sf"/>
</dbReference>
<evidence type="ECO:0000256" key="2">
    <source>
        <dbReference type="ARBA" id="ARBA00022490"/>
    </source>
</evidence>
<evidence type="ECO:0000256" key="9">
    <source>
        <dbReference type="SAM" id="MobiDB-lite"/>
    </source>
</evidence>
<evidence type="ECO:0000313" key="10">
    <source>
        <dbReference type="EMBL" id="KOF78845.1"/>
    </source>
</evidence>
<dbReference type="PANTHER" id="PTHR14344">
    <property type="entry name" value="WD REPEAT PROTEIN"/>
    <property type="match status" value="1"/>
</dbReference>
<comment type="similarity">
    <text evidence="6">Belongs to the WD repeat WDR6 family.</text>
</comment>
<dbReference type="SMART" id="SM00320">
    <property type="entry name" value="WD40"/>
    <property type="match status" value="11"/>
</dbReference>
<dbReference type="OrthoDB" id="5594999at2759"/>
<dbReference type="AlphaFoldDB" id="A0A0L8GQE7"/>
<dbReference type="GO" id="GO:0005737">
    <property type="term" value="C:cytoplasm"/>
    <property type="evidence" value="ECO:0007669"/>
    <property type="project" value="UniProtKB-SubCell"/>
</dbReference>
<protein>
    <recommendedName>
        <fullName evidence="7">tRNA (34-2'-O)-methyltransferase regulator WDR6</fullName>
    </recommendedName>
</protein>
<gene>
    <name evidence="10" type="ORF">OCBIM_22030202mg</name>
</gene>
<evidence type="ECO:0000256" key="4">
    <source>
        <dbReference type="ARBA" id="ARBA00022694"/>
    </source>
</evidence>
<dbReference type="EMBL" id="KQ420924">
    <property type="protein sequence ID" value="KOF78845.1"/>
    <property type="molecule type" value="Genomic_DNA"/>
</dbReference>
<proteinExistence type="inferred from homology"/>
<reference evidence="10" key="1">
    <citation type="submission" date="2015-07" db="EMBL/GenBank/DDBJ databases">
        <title>MeaNS - Measles Nucleotide Surveillance Program.</title>
        <authorList>
            <person name="Tran T."/>
            <person name="Druce J."/>
        </authorList>
    </citation>
    <scope>NUCLEOTIDE SEQUENCE</scope>
    <source>
        <strain evidence="10">UCB-OBI-ISO-001</strain>
        <tissue evidence="10">Gonad</tissue>
    </source>
</reference>
<evidence type="ECO:0000256" key="8">
    <source>
        <dbReference type="PROSITE-ProRule" id="PRU00221"/>
    </source>
</evidence>
<dbReference type="InterPro" id="IPR019775">
    <property type="entry name" value="WD40_repeat_CS"/>
</dbReference>
<dbReference type="SUPFAM" id="SSF50978">
    <property type="entry name" value="WD40 repeat-like"/>
    <property type="match status" value="3"/>
</dbReference>
<dbReference type="Gene3D" id="2.130.10.10">
    <property type="entry name" value="YVTN repeat-like/Quinoprotein amine dehydrogenase"/>
    <property type="match status" value="5"/>
</dbReference>
<feature type="repeat" description="WD" evidence="8">
    <location>
        <begin position="309"/>
        <end position="335"/>
    </location>
</feature>
<keyword evidence="2" id="KW-0963">Cytoplasm</keyword>
<feature type="compositionally biased region" description="Polar residues" evidence="9">
    <location>
        <begin position="1032"/>
        <end position="1049"/>
    </location>
</feature>
<evidence type="ECO:0000256" key="5">
    <source>
        <dbReference type="ARBA" id="ARBA00022737"/>
    </source>
</evidence>
<dbReference type="InterPro" id="IPR001680">
    <property type="entry name" value="WD40_rpt"/>
</dbReference>
<evidence type="ECO:0000256" key="1">
    <source>
        <dbReference type="ARBA" id="ARBA00004496"/>
    </source>
</evidence>
<dbReference type="PANTHER" id="PTHR14344:SF3">
    <property type="entry name" value="WD REPEAT-CONTAINING PROTEIN 6"/>
    <property type="match status" value="1"/>
</dbReference>
<keyword evidence="4" id="KW-0819">tRNA processing</keyword>
<accession>A0A0L8GQE7</accession>
<keyword evidence="3 8" id="KW-0853">WD repeat</keyword>
<organism evidence="10">
    <name type="scientific">Octopus bimaculoides</name>
    <name type="common">California two-spotted octopus</name>
    <dbReference type="NCBI Taxonomy" id="37653"/>
    <lineage>
        <taxon>Eukaryota</taxon>
        <taxon>Metazoa</taxon>
        <taxon>Spiralia</taxon>
        <taxon>Lophotrochozoa</taxon>
        <taxon>Mollusca</taxon>
        <taxon>Cephalopoda</taxon>
        <taxon>Coleoidea</taxon>
        <taxon>Octopodiformes</taxon>
        <taxon>Octopoda</taxon>
        <taxon>Incirrata</taxon>
        <taxon>Octopodidae</taxon>
        <taxon>Octopus</taxon>
    </lineage>
</organism>
<dbReference type="PROSITE" id="PS50294">
    <property type="entry name" value="WD_REPEATS_REGION"/>
    <property type="match status" value="1"/>
</dbReference>
<sequence>MADVFPKLKEAFQSGPVTALKIIGDTVLAGIGCYLHIYDLITTRRLQSTKVLPHHNIHGIEKDHTTTTPTEGFLCIYGEKILNIVSYSGKRITEEHKSREFQDWIWDVRWLTNTDQCPNRNLAITLGHNVIVQWNWTADQLLNYVHCQEQCILYSAHFIGVSWNQLLLASGTVFNQVVVWSPVVNTTGDHSGQTFSKPLQYFTGHQGVIFSIHYHQRQQLMCSVSDDRSIRVWKLTFQGKNAPESIWPEDWAMATSEIVHVLYGHSARVWRARLLTTGIISIGEDAVCCIWNAEGQIIQKFKGHKGKSIWSLAINEEETIAVTGGGDCSIRVWNIGNVEENCKTISKTHLKLDKSILPHTSNQEDFPRSVTYLNFNTVLINANSGLLFMYCLSHLKWRVIGGDDTFLSYSCLAVSHDTQSIVMGNLYGSVVVILPTGDLDPKQLCHCNTNFLTSKPIHISVVGKIYSIHWLTDTQILVSEHSGTLSVWKLHRSSPMPTLAKLLVFCLPPSKHRWVTAACLLPGDLQMVCGDRSGSLYVYPFGKSTDELCHPEQCFPKLHGKAGVTDVCYHNNYLYTAGRDGHYRQYTVTEDGSLKLVNNNKIYKGFDWFEKLLFGDELLLFGFHSVNFILWNCSKSEKLLEIPCGGGHRSWSCLLRNNLVHFVYIKAQDIVICRASIRPTLVLKQSHHGRQMLDIKHISSTSTQHSDVSNHLCIGCSEDTSLQLFHLNFKHSGTPNTTATDMKTLATLQAHISSVRCLTVLPSTGSSLHPSTLDAEAFLVVSGGGRAQLNVWRFIMGSTSDRKEEKRVRSEEEEAETEDGDKSEFNCIHEHLCSEFLIKRPPKLWKSRVLTLDPEMRILSLTAFHGHQIDTSVETGFVFVAAACSDGTLRLYCFDERQHNKNNNNRNGSQLLSVWQQQCHGGSCVLQVSHILYHCNNHRDSNISGTRCSNSGAPGANRILVVLVSAATDGQLAFWDITAICNGHLHQLLNRPHCPHPSQDFAQTSVNSNTSEHGFKSSAVHTIEEDSDPLDKQTQTLMGNASSGFSQCNEDGGDTDDGDDEEEAHCNNIDENADDDDCLIYKTSAHQSGVNSLHLLQQQDSSFLLASGGDDNALFVMKFAISHMEDRTNVVCERSMSHCSAHAAQITGVWFVNSTYLVSSSVDQRICVWQLLFGEEIAQIKYVISQFVTIADLSNIDVWQHRKRIFIAVCGTGLSLLTLELPTST</sequence>
<evidence type="ECO:0000256" key="6">
    <source>
        <dbReference type="ARBA" id="ARBA00038255"/>
    </source>
</evidence>
<evidence type="ECO:0000256" key="3">
    <source>
        <dbReference type="ARBA" id="ARBA00022574"/>
    </source>
</evidence>
<comment type="subcellular location">
    <subcellularLocation>
        <location evidence="1">Cytoplasm</location>
    </subcellularLocation>
</comment>
<feature type="repeat" description="WD" evidence="8">
    <location>
        <begin position="202"/>
        <end position="235"/>
    </location>
</feature>
<keyword evidence="5" id="KW-0677">Repeat</keyword>
<dbReference type="PROSITE" id="PS50082">
    <property type="entry name" value="WD_REPEATS_2"/>
    <property type="match status" value="2"/>
</dbReference>
<dbReference type="GO" id="GO:0030488">
    <property type="term" value="P:tRNA methylation"/>
    <property type="evidence" value="ECO:0007669"/>
    <property type="project" value="TreeGrafter"/>
</dbReference>
<name>A0A0L8GQE7_OCTBM</name>
<dbReference type="STRING" id="37653.A0A0L8GQE7"/>